<dbReference type="HAMAP" id="MF_00415">
    <property type="entry name" value="FlgH"/>
    <property type="match status" value="1"/>
</dbReference>
<gene>
    <name evidence="9" type="primary">flgH</name>
    <name evidence="11" type="ORF">GZ085_01000</name>
</gene>
<keyword evidence="6 9" id="KW-0472">Membrane</keyword>
<protein>
    <recommendedName>
        <fullName evidence="9">Flagellar L-ring protein</fullName>
    </recommendedName>
    <alternativeName>
        <fullName evidence="9">Basal body L-ring protein</fullName>
    </alternativeName>
</protein>
<keyword evidence="9" id="KW-0449">Lipoprotein</keyword>
<keyword evidence="11" id="KW-0969">Cilium</keyword>
<evidence type="ECO:0000256" key="8">
    <source>
        <dbReference type="ARBA" id="ARBA00023237"/>
    </source>
</evidence>
<sequence length="222" mass="23427">MNTLRNIGWVVLLLGLAGCGTTPTSILDKPTTARPEAKPTQAASNGAIYQAASYRPMFEDRRARQVGDVLTIVINEKTQAGKQASSNGSKDSSVDASISAVAGIPLKTLQGLGVNAESASQYADKSAINSSNNFTGNVTVTVIEVLPNGNLIVAGEKQIALDKGVEYIRLSGVVQPDTIQAGNTVSSAKVADARFEYRTSAKFDSAEVMGWLGRFFLSFIPL</sequence>
<accession>A0A7C9P4U4</accession>
<feature type="region of interest" description="Disordered" evidence="10">
    <location>
        <begin position="24"/>
        <end position="44"/>
    </location>
</feature>
<dbReference type="Proteomes" id="UP000483432">
    <property type="component" value="Unassembled WGS sequence"/>
</dbReference>
<evidence type="ECO:0000313" key="12">
    <source>
        <dbReference type="Proteomes" id="UP000483432"/>
    </source>
</evidence>
<dbReference type="PANTHER" id="PTHR34933">
    <property type="entry name" value="FLAGELLAR L-RING PROTEIN"/>
    <property type="match status" value="1"/>
</dbReference>
<evidence type="ECO:0000256" key="10">
    <source>
        <dbReference type="SAM" id="MobiDB-lite"/>
    </source>
</evidence>
<dbReference type="GO" id="GO:0071973">
    <property type="term" value="P:bacterial-type flagellum-dependent cell motility"/>
    <property type="evidence" value="ECO:0007669"/>
    <property type="project" value="InterPro"/>
</dbReference>
<comment type="similarity">
    <text evidence="3 9">Belongs to the FlgH family.</text>
</comment>
<keyword evidence="8 9" id="KW-0998">Cell outer membrane</keyword>
<keyword evidence="11" id="KW-0282">Flagellum</keyword>
<evidence type="ECO:0000256" key="1">
    <source>
        <dbReference type="ARBA" id="ARBA00002591"/>
    </source>
</evidence>
<comment type="subunit">
    <text evidence="4 9">The basal body constitutes a major portion of the flagellar organelle and consists of four rings (L,P,S, and M) mounted on a central rod.</text>
</comment>
<comment type="subcellular location">
    <subcellularLocation>
        <location evidence="9">Cell outer membrane</location>
        <topology evidence="9">Lipid-anchor</topology>
    </subcellularLocation>
    <subcellularLocation>
        <location evidence="9">Bacterial flagellum basal body</location>
    </subcellularLocation>
    <subcellularLocation>
        <location evidence="2">Membrane</location>
    </subcellularLocation>
</comment>
<dbReference type="Pfam" id="PF02107">
    <property type="entry name" value="FlgH"/>
    <property type="match status" value="1"/>
</dbReference>
<evidence type="ECO:0000313" key="11">
    <source>
        <dbReference type="EMBL" id="NDP46969.1"/>
    </source>
</evidence>
<dbReference type="PROSITE" id="PS51257">
    <property type="entry name" value="PROKAR_LIPOPROTEIN"/>
    <property type="match status" value="1"/>
</dbReference>
<name>A0A7C9P4U4_9PROT</name>
<reference evidence="11 12" key="1">
    <citation type="submission" date="2019-09" db="EMBL/GenBank/DDBJ databases">
        <title>H2 Metabolism Revealed by Metagenomic Analysis in Subglacial Sediment of East Antarctica.</title>
        <authorList>
            <person name="Yang Z."/>
            <person name="Zhang Y."/>
            <person name="Lv Y."/>
            <person name="Yan W."/>
            <person name="Xiao X."/>
            <person name="Sun B."/>
            <person name="Ma H."/>
        </authorList>
    </citation>
    <scope>NUCLEOTIDE SEQUENCE [LARGE SCALE GENOMIC DNA]</scope>
    <source>
        <strain evidence="11">Bin2_2</strain>
    </source>
</reference>
<keyword evidence="5 9" id="KW-0732">Signal</keyword>
<dbReference type="PANTHER" id="PTHR34933:SF3">
    <property type="entry name" value="FLAGELLAR L-RING PROTEIN"/>
    <property type="match status" value="1"/>
</dbReference>
<dbReference type="GO" id="GO:0009279">
    <property type="term" value="C:cell outer membrane"/>
    <property type="evidence" value="ECO:0007669"/>
    <property type="project" value="UniProtKB-SubCell"/>
</dbReference>
<organism evidence="11 12">
    <name type="scientific">Sulfuriferula multivorans</name>
    <dbReference type="NCBI Taxonomy" id="1559896"/>
    <lineage>
        <taxon>Bacteria</taxon>
        <taxon>Pseudomonadati</taxon>
        <taxon>Pseudomonadota</taxon>
        <taxon>Betaproteobacteria</taxon>
        <taxon>Nitrosomonadales</taxon>
        <taxon>Sulfuricellaceae</taxon>
        <taxon>Sulfuriferula</taxon>
    </lineage>
</organism>
<dbReference type="InterPro" id="IPR000527">
    <property type="entry name" value="Flag_Lring"/>
</dbReference>
<evidence type="ECO:0000256" key="7">
    <source>
        <dbReference type="ARBA" id="ARBA00023143"/>
    </source>
</evidence>
<dbReference type="AlphaFoldDB" id="A0A7C9P4U4"/>
<evidence type="ECO:0000256" key="2">
    <source>
        <dbReference type="ARBA" id="ARBA00004370"/>
    </source>
</evidence>
<keyword evidence="7 9" id="KW-0975">Bacterial flagellum</keyword>
<comment type="caution">
    <text evidence="11">The sequence shown here is derived from an EMBL/GenBank/DDBJ whole genome shotgun (WGS) entry which is preliminary data.</text>
</comment>
<dbReference type="GO" id="GO:0009427">
    <property type="term" value="C:bacterial-type flagellum basal body, distal rod, L ring"/>
    <property type="evidence" value="ECO:0007669"/>
    <property type="project" value="InterPro"/>
</dbReference>
<dbReference type="PRINTS" id="PR01008">
    <property type="entry name" value="FLGLRINGFLGH"/>
</dbReference>
<evidence type="ECO:0000256" key="6">
    <source>
        <dbReference type="ARBA" id="ARBA00023136"/>
    </source>
</evidence>
<evidence type="ECO:0000256" key="9">
    <source>
        <dbReference type="HAMAP-Rule" id="MF_00415"/>
    </source>
</evidence>
<proteinExistence type="inferred from homology"/>
<dbReference type="EMBL" id="JAAFGW010000007">
    <property type="protein sequence ID" value="NDP46969.1"/>
    <property type="molecule type" value="Genomic_DNA"/>
</dbReference>
<dbReference type="GO" id="GO:0003774">
    <property type="term" value="F:cytoskeletal motor activity"/>
    <property type="evidence" value="ECO:0007669"/>
    <property type="project" value="InterPro"/>
</dbReference>
<evidence type="ECO:0000256" key="3">
    <source>
        <dbReference type="ARBA" id="ARBA00006929"/>
    </source>
</evidence>
<comment type="function">
    <text evidence="1 9">Assembles around the rod to form the L-ring and probably protects the motor/basal body from shearing forces during rotation.</text>
</comment>
<evidence type="ECO:0000256" key="4">
    <source>
        <dbReference type="ARBA" id="ARBA00011439"/>
    </source>
</evidence>
<keyword evidence="11" id="KW-0966">Cell projection</keyword>
<evidence type="ECO:0000256" key="5">
    <source>
        <dbReference type="ARBA" id="ARBA00022729"/>
    </source>
</evidence>